<name>A0A1C4UNE2_9ACTN</name>
<evidence type="ECO:0000313" key="2">
    <source>
        <dbReference type="EMBL" id="SCE73196.1"/>
    </source>
</evidence>
<organism evidence="2 3">
    <name type="scientific">Micromonospora haikouensis</name>
    <dbReference type="NCBI Taxonomy" id="686309"/>
    <lineage>
        <taxon>Bacteria</taxon>
        <taxon>Bacillati</taxon>
        <taxon>Actinomycetota</taxon>
        <taxon>Actinomycetes</taxon>
        <taxon>Micromonosporales</taxon>
        <taxon>Micromonosporaceae</taxon>
        <taxon>Micromonospora</taxon>
    </lineage>
</organism>
<dbReference type="Proteomes" id="UP000199375">
    <property type="component" value="Unassembled WGS sequence"/>
</dbReference>
<protein>
    <submittedName>
        <fullName evidence="2">Uncharacterized protein</fullName>
    </submittedName>
</protein>
<feature type="region of interest" description="Disordered" evidence="1">
    <location>
        <begin position="123"/>
        <end position="162"/>
    </location>
</feature>
<dbReference type="EMBL" id="FMCW01000004">
    <property type="protein sequence ID" value="SCE73196.1"/>
    <property type="molecule type" value="Genomic_DNA"/>
</dbReference>
<reference evidence="2 3" key="1">
    <citation type="submission" date="2016-06" db="EMBL/GenBank/DDBJ databases">
        <authorList>
            <person name="Kjaerup R.B."/>
            <person name="Dalgaard T.S."/>
            <person name="Juul-Madsen H.R."/>
        </authorList>
    </citation>
    <scope>NUCLEOTIDE SEQUENCE [LARGE SCALE GENOMIC DNA]</scope>
    <source>
        <strain evidence="2 3">DSM 45626</strain>
    </source>
</reference>
<feature type="region of interest" description="Disordered" evidence="1">
    <location>
        <begin position="175"/>
        <end position="209"/>
    </location>
</feature>
<dbReference type="AlphaFoldDB" id="A0A1C4UNE2"/>
<proteinExistence type="predicted"/>
<sequence length="307" mass="31760">MSYLTQLPMRGRSRPPGQWQWAATPPIPGKSNGRAASRRLASRRWAILTGAPWSSADTTRCHATTERTMPGTANTLRGSPLCTDATRVDLPSSTCPCPSSPASSGASSPGCARVAGCWPPSATAPGRAPRRTGSAAPPPCGGAMPTRRPTAPGCGRSSGGAQPCRAGGGIPAAGYPHVADMAGPARAQHGPSTGPARGSAPPSAGSGRRSLSISRRLWCAVSRCVAPGGWSMHSMNFHDWRARSECSPNEGPRGTRERRGITPPGRASCRSVGLVAVQAEPGHRGLCCPQCVWHHHGIFTPPVLPVS</sequence>
<gene>
    <name evidence="2" type="ORF">GA0070558_104151</name>
</gene>
<feature type="region of interest" description="Disordered" evidence="1">
    <location>
        <begin position="244"/>
        <end position="267"/>
    </location>
</feature>
<evidence type="ECO:0000313" key="3">
    <source>
        <dbReference type="Proteomes" id="UP000199375"/>
    </source>
</evidence>
<accession>A0A1C4UNE2</accession>
<evidence type="ECO:0000256" key="1">
    <source>
        <dbReference type="SAM" id="MobiDB-lite"/>
    </source>
</evidence>